<sequence length="147" mass="16584">MAPEDGLQDPFRYHYHVVQLPTCAVLLVVRTYINFMLIMTLNSAKNAPRADSGGNQPQPQGLNPTPALVRYFYTSISQNFITEDLCTPHYSRLSYGYGVPAAQCNDNGARFTLGLAWVISRMRILDQDSDMSPLSKKYSEYSPPMRK</sequence>
<evidence type="ECO:0000313" key="2">
    <source>
        <dbReference type="EMBL" id="KAH7261027.1"/>
    </source>
</evidence>
<proteinExistence type="predicted"/>
<dbReference type="Proteomes" id="UP000720189">
    <property type="component" value="Unassembled WGS sequence"/>
</dbReference>
<protein>
    <submittedName>
        <fullName evidence="2">Uncharacterized protein</fullName>
    </submittedName>
</protein>
<accession>A0A9P9KFQ8</accession>
<dbReference type="EMBL" id="JAGMUX010000004">
    <property type="protein sequence ID" value="KAH7261027.1"/>
    <property type="molecule type" value="Genomic_DNA"/>
</dbReference>
<keyword evidence="1" id="KW-0472">Membrane</keyword>
<evidence type="ECO:0000256" key="1">
    <source>
        <dbReference type="SAM" id="Phobius"/>
    </source>
</evidence>
<gene>
    <name evidence="2" type="ORF">BKA55DRAFT_672808</name>
</gene>
<dbReference type="AlphaFoldDB" id="A0A9P9KFQ8"/>
<keyword evidence="3" id="KW-1185">Reference proteome</keyword>
<name>A0A9P9KFQ8_FUSRE</name>
<dbReference type="OrthoDB" id="10455156at2759"/>
<keyword evidence="1" id="KW-1133">Transmembrane helix</keyword>
<organism evidence="2 3">
    <name type="scientific">Fusarium redolens</name>
    <dbReference type="NCBI Taxonomy" id="48865"/>
    <lineage>
        <taxon>Eukaryota</taxon>
        <taxon>Fungi</taxon>
        <taxon>Dikarya</taxon>
        <taxon>Ascomycota</taxon>
        <taxon>Pezizomycotina</taxon>
        <taxon>Sordariomycetes</taxon>
        <taxon>Hypocreomycetidae</taxon>
        <taxon>Hypocreales</taxon>
        <taxon>Nectriaceae</taxon>
        <taxon>Fusarium</taxon>
        <taxon>Fusarium redolens species complex</taxon>
    </lineage>
</organism>
<keyword evidence="1" id="KW-0812">Transmembrane</keyword>
<feature type="transmembrane region" description="Helical" evidence="1">
    <location>
        <begin position="13"/>
        <end position="33"/>
    </location>
</feature>
<reference evidence="2" key="1">
    <citation type="journal article" date="2021" name="Nat. Commun.">
        <title>Genetic determinants of endophytism in the Arabidopsis root mycobiome.</title>
        <authorList>
            <person name="Mesny F."/>
            <person name="Miyauchi S."/>
            <person name="Thiergart T."/>
            <person name="Pickel B."/>
            <person name="Atanasova L."/>
            <person name="Karlsson M."/>
            <person name="Huettel B."/>
            <person name="Barry K.W."/>
            <person name="Haridas S."/>
            <person name="Chen C."/>
            <person name="Bauer D."/>
            <person name="Andreopoulos W."/>
            <person name="Pangilinan J."/>
            <person name="LaButti K."/>
            <person name="Riley R."/>
            <person name="Lipzen A."/>
            <person name="Clum A."/>
            <person name="Drula E."/>
            <person name="Henrissat B."/>
            <person name="Kohler A."/>
            <person name="Grigoriev I.V."/>
            <person name="Martin F.M."/>
            <person name="Hacquard S."/>
        </authorList>
    </citation>
    <scope>NUCLEOTIDE SEQUENCE</scope>
    <source>
        <strain evidence="2">MPI-CAGE-AT-0023</strain>
    </source>
</reference>
<comment type="caution">
    <text evidence="2">The sequence shown here is derived from an EMBL/GenBank/DDBJ whole genome shotgun (WGS) entry which is preliminary data.</text>
</comment>
<dbReference type="RefSeq" id="XP_046052904.1">
    <property type="nucleotide sequence ID" value="XM_046198007.1"/>
</dbReference>
<evidence type="ECO:0000313" key="3">
    <source>
        <dbReference type="Proteomes" id="UP000720189"/>
    </source>
</evidence>
<dbReference type="GeneID" id="70227961"/>